<reference evidence="2 3" key="1">
    <citation type="journal article" date="2019" name="bioRxiv">
        <title>Bacteria contribute to plant secondary compound degradation in a generalist herbivore system.</title>
        <authorList>
            <person name="Francoeur C.B."/>
            <person name="Khadempour L."/>
            <person name="Moreira-Soto R.D."/>
            <person name="Gotting K."/>
            <person name="Book A.J."/>
            <person name="Pinto-Tomas A.A."/>
            <person name="Keefover-Ring K."/>
            <person name="Currie C.R."/>
        </authorList>
    </citation>
    <scope>NUCLEOTIDE SEQUENCE [LARGE SCALE GENOMIC DNA]</scope>
    <source>
        <strain evidence="2 3">Acro-805</strain>
    </source>
</reference>
<evidence type="ECO:0000256" key="1">
    <source>
        <dbReference type="SAM" id="Phobius"/>
    </source>
</evidence>
<dbReference type="Proteomes" id="UP000780690">
    <property type="component" value="Unassembled WGS sequence"/>
</dbReference>
<sequence>MENSKNRRLLLKVWAWIIPVLTPAMVSTLIAAIFLWGHLLRTGHTELFFDSVSFSSFFGYLFFFAGVSIVAFCLLIFMPSLMAGLFISSVGERDDQKRELEEKNIRIVIITALLSVLVIFGYYMISLFTGEKIQQNVSIQMLIILAISMVMTVIFNRTITRVKISGATWQSKVKVLFFMHCFQPLLIACAACIYVFPLEIFLKYLEFPEGTSEIRQTGTVIAISMFVIVFSFIPGIVFLRLRAQSSLIRMVALISGIMAAMLFVMSVLVSAVPALILTLFLRMSGVIDLTPKIYGVPVANYPEEYFSDPGWNARRSKDGKTYLLQAVKLYSLGNIRLLCPPELATVYKKSLRYQILDIHYDESLRGQLQESASHCRKVDGGTLLMMEKLPAPENPAKT</sequence>
<proteinExistence type="predicted"/>
<feature type="transmembrane region" description="Helical" evidence="1">
    <location>
        <begin position="217"/>
        <end position="239"/>
    </location>
</feature>
<accession>A0ABX0R3J3</accession>
<gene>
    <name evidence="2" type="ORF">F3J38_27720</name>
</gene>
<feature type="transmembrane region" description="Helical" evidence="1">
    <location>
        <begin position="57"/>
        <end position="87"/>
    </location>
</feature>
<keyword evidence="1" id="KW-0472">Membrane</keyword>
<feature type="transmembrane region" description="Helical" evidence="1">
    <location>
        <begin position="175"/>
        <end position="197"/>
    </location>
</feature>
<protein>
    <submittedName>
        <fullName evidence="2">Uncharacterized protein</fullName>
    </submittedName>
</protein>
<dbReference type="RefSeq" id="WP_167144512.1">
    <property type="nucleotide sequence ID" value="NZ_VWXD01000025.1"/>
</dbReference>
<feature type="transmembrane region" description="Helical" evidence="1">
    <location>
        <begin position="137"/>
        <end position="155"/>
    </location>
</feature>
<dbReference type="EMBL" id="VWXD01000025">
    <property type="protein sequence ID" value="NIF03785.1"/>
    <property type="molecule type" value="Genomic_DNA"/>
</dbReference>
<keyword evidence="1" id="KW-1133">Transmembrane helix</keyword>
<evidence type="ECO:0000313" key="2">
    <source>
        <dbReference type="EMBL" id="NIF03785.1"/>
    </source>
</evidence>
<organism evidence="2 3">
    <name type="scientific">Candidatus Pantoea formicae</name>
    <dbReference type="NCBI Taxonomy" id="2608355"/>
    <lineage>
        <taxon>Bacteria</taxon>
        <taxon>Pseudomonadati</taxon>
        <taxon>Pseudomonadota</taxon>
        <taxon>Gammaproteobacteria</taxon>
        <taxon>Enterobacterales</taxon>
        <taxon>Erwiniaceae</taxon>
        <taxon>Pantoea</taxon>
    </lineage>
</organism>
<keyword evidence="1" id="KW-0812">Transmembrane</keyword>
<evidence type="ECO:0000313" key="3">
    <source>
        <dbReference type="Proteomes" id="UP000780690"/>
    </source>
</evidence>
<comment type="caution">
    <text evidence="2">The sequence shown here is derived from an EMBL/GenBank/DDBJ whole genome shotgun (WGS) entry which is preliminary data.</text>
</comment>
<feature type="transmembrane region" description="Helical" evidence="1">
    <location>
        <begin position="107"/>
        <end position="125"/>
    </location>
</feature>
<name>A0ABX0R3J3_9GAMM</name>
<feature type="transmembrane region" description="Helical" evidence="1">
    <location>
        <begin position="13"/>
        <end position="37"/>
    </location>
</feature>
<feature type="transmembrane region" description="Helical" evidence="1">
    <location>
        <begin position="251"/>
        <end position="281"/>
    </location>
</feature>
<keyword evidence="3" id="KW-1185">Reference proteome</keyword>